<evidence type="ECO:0000259" key="17">
    <source>
        <dbReference type="PROSITE" id="PS51198"/>
    </source>
</evidence>
<dbReference type="EC" id="5.6.2.4" evidence="12"/>
<evidence type="ECO:0000256" key="7">
    <source>
        <dbReference type="ARBA" id="ARBA00022840"/>
    </source>
</evidence>
<proteinExistence type="predicted"/>
<feature type="coiled-coil region" evidence="16">
    <location>
        <begin position="176"/>
        <end position="222"/>
    </location>
</feature>
<keyword evidence="6" id="KW-0269">Exonuclease</keyword>
<dbReference type="Pfam" id="PF13361">
    <property type="entry name" value="UvrD_C"/>
    <property type="match status" value="1"/>
</dbReference>
<keyword evidence="16" id="KW-0175">Coiled coil</keyword>
<comment type="catalytic activity">
    <reaction evidence="14">
        <text>ATP + H2O = ADP + phosphate + H(+)</text>
        <dbReference type="Rhea" id="RHEA:13065"/>
        <dbReference type="ChEBI" id="CHEBI:15377"/>
        <dbReference type="ChEBI" id="CHEBI:15378"/>
        <dbReference type="ChEBI" id="CHEBI:30616"/>
        <dbReference type="ChEBI" id="CHEBI:43474"/>
        <dbReference type="ChEBI" id="CHEBI:456216"/>
        <dbReference type="EC" id="5.6.2.4"/>
    </reaction>
</comment>
<sequence>MDARRRRGGMSERPVGALTIRRQQTASDPFTSAWVSAHAGSGKTHVLAQRVLRLLLAGARPSQILCLTYTKAAAANMGSRVFDALARWATLDDSALANEIARMGATVESRIDLDFARRLFARAVETPGGLKIQTIHAFCEKLLHIFPFEANVPASFRVVDDLERAELMDAARRRALEAATRDKGSLRKALEHVARETTAAGFDALCEELLHLRQKIARMREQDDYEARVFAALGLRPEETLARIEAAIIEDGEPPSEWPALARMLRGGSTNDGKLADSLDSAFVLAPHPDCIESYLSAFFKKDGEPRGIGKTRIVTSGLAKCEPRLLERMEAERDRLVTLIEKRKAAAAAERSLALHVLGDAILGEYEHAKRRRGLLDYDDLIEGARRLLHRSSPSWVLYKLDAQIDHILLDEAQDTSPAQWDILAAIADEFCAGASAREARGGPPRSFFAVGDEKQSIFSFQGAEPERFDAMRREFRRRFECVERRFEAVTLTQSFRSSPGVLQAVDAIFAIEQNRLGLCCDPQEPAPKHEAWKSDVAALIEIWEPIGAEKAQEPSDWRLPLDYVDASDPNERLAERLARKVRALLAPQSGECVEDGGALRAVEPGDILVLVRKRGPLFEAIIRALKSEHVPVAGADRLNLADHIAVHDLVALGRAALLPQDDLTLASILKSPFFGFDDDDLIALAPGRRASLIEALEQSEDARCREAAERLRRLRRDAAAMAPFDFYSSVLGTDGGRAQLMARLGGEAEDAIDEFLKLAASFEREQAPSLTAFLAMAESLDLSIKRDMESAGGAVRVMTAHAAKGLEAKIVFLPDTCGASAGKHDPKLYAFGEADDAALLWSIGKDSDPIALDQAREAHRRREREESQRLLYVALTRAEERLYICGAHGVSGRADGCWYDAVRDALEPNCEVVPDPLDATSTILRRGAVPPRFDLSRKAPQAAAVDVPAFATTKARPEVAPAPPLRPSSALAGADLIALGADGVAARRGEAERLLHGRLVHALLQHLPACAPDHRQSAARRFLAARGGFLDEDRREALAQSALAILADPRLAPLFGPESTPEVDIVATLENGAVVSGRIDRLAETATEALIAEFKTGRPRAKLEDAHLRQLALYRAAIAPLFPGKRLRCFLIYTQNASVLEADESALVEALACALTQDVAASGASGVRG</sequence>
<feature type="domain" description="UvrD-like helicase C-terminal" evidence="18">
    <location>
        <begin position="532"/>
        <end position="807"/>
    </location>
</feature>
<dbReference type="GO" id="GO:0004386">
    <property type="term" value="F:helicase activity"/>
    <property type="evidence" value="ECO:0007669"/>
    <property type="project" value="UniProtKB-KW"/>
</dbReference>
<evidence type="ECO:0000259" key="18">
    <source>
        <dbReference type="PROSITE" id="PS51217"/>
    </source>
</evidence>
<dbReference type="PROSITE" id="PS51198">
    <property type="entry name" value="UVRD_HELICASE_ATP_BIND"/>
    <property type="match status" value="1"/>
</dbReference>
<evidence type="ECO:0000256" key="16">
    <source>
        <dbReference type="SAM" id="Coils"/>
    </source>
</evidence>
<keyword evidence="3" id="KW-0227">DNA damage</keyword>
<comment type="catalytic activity">
    <reaction evidence="11">
        <text>Couples ATP hydrolysis with the unwinding of duplex DNA by translocating in the 3'-5' direction.</text>
        <dbReference type="EC" id="5.6.2.4"/>
    </reaction>
</comment>
<keyword evidence="2 15" id="KW-0547">Nucleotide-binding</keyword>
<feature type="binding site" evidence="15">
    <location>
        <begin position="37"/>
        <end position="44"/>
    </location>
    <ligand>
        <name>ATP</name>
        <dbReference type="ChEBI" id="CHEBI:30616"/>
    </ligand>
</feature>
<keyword evidence="10" id="KW-0413">Isomerase</keyword>
<evidence type="ECO:0000256" key="12">
    <source>
        <dbReference type="ARBA" id="ARBA00034808"/>
    </source>
</evidence>
<reference evidence="19 20" key="2">
    <citation type="journal article" date="2021" name="AMB Express">
        <title>Isolation and characterisation of Methylocystis spp. for poly-3-hydroxybutyrate production using waste methane feedstocks.</title>
        <authorList>
            <person name="Rumah B.L."/>
            <person name="Stead C.E."/>
            <person name="Claxton Stevens B.H."/>
            <person name="Minton N.P."/>
            <person name="Grosse-Honebrink A."/>
            <person name="Zhang Y."/>
        </authorList>
    </citation>
    <scope>NUCLEOTIDE SEQUENCE [LARGE SCALE GENOMIC DNA]</scope>
    <source>
        <strain evidence="19 20">BRCS1</strain>
    </source>
</reference>
<evidence type="ECO:0000256" key="4">
    <source>
        <dbReference type="ARBA" id="ARBA00022801"/>
    </source>
</evidence>
<protein>
    <recommendedName>
        <fullName evidence="12">DNA 3'-5' helicase</fullName>
        <ecNumber evidence="12">5.6.2.4</ecNumber>
    </recommendedName>
    <alternativeName>
        <fullName evidence="13">DNA 3'-5' helicase II</fullName>
    </alternativeName>
</protein>
<dbReference type="Gene3D" id="3.40.50.300">
    <property type="entry name" value="P-loop containing nucleotide triphosphate hydrolases"/>
    <property type="match status" value="4"/>
</dbReference>
<dbReference type="PROSITE" id="PS51217">
    <property type="entry name" value="UVRD_HELICASE_CTER"/>
    <property type="match status" value="1"/>
</dbReference>
<dbReference type="InterPro" id="IPR000212">
    <property type="entry name" value="DNA_helicase_UvrD/REP"/>
</dbReference>
<feature type="domain" description="UvrD-like helicase ATP-binding" evidence="17">
    <location>
        <begin position="16"/>
        <end position="500"/>
    </location>
</feature>
<reference evidence="20" key="1">
    <citation type="submission" date="2019-09" db="EMBL/GenBank/DDBJ databases">
        <title>Isolation and complete genome sequencing of Methylocystis species.</title>
        <authorList>
            <person name="Rumah B.L."/>
            <person name="Stead C.E."/>
            <person name="Stevens B.C."/>
            <person name="Minton N.P."/>
            <person name="Grosse-Honebrink A."/>
            <person name="Zhang Y."/>
        </authorList>
    </citation>
    <scope>NUCLEOTIDE SEQUENCE [LARGE SCALE GENOMIC DNA]</scope>
    <source>
        <strain evidence="20">BRCS1</strain>
    </source>
</reference>
<dbReference type="PANTHER" id="PTHR11070">
    <property type="entry name" value="UVRD / RECB / PCRA DNA HELICASE FAMILY MEMBER"/>
    <property type="match status" value="1"/>
</dbReference>
<dbReference type="Pfam" id="PF12705">
    <property type="entry name" value="PDDEXK_1"/>
    <property type="match status" value="1"/>
</dbReference>
<evidence type="ECO:0000256" key="13">
    <source>
        <dbReference type="ARBA" id="ARBA00034923"/>
    </source>
</evidence>
<dbReference type="InterPro" id="IPR014016">
    <property type="entry name" value="UvrD-like_ATP-bd"/>
</dbReference>
<dbReference type="SUPFAM" id="SSF52540">
    <property type="entry name" value="P-loop containing nucleoside triphosphate hydrolases"/>
    <property type="match status" value="1"/>
</dbReference>
<gene>
    <name evidence="19" type="primary">addA</name>
    <name evidence="19" type="ORF">F7D13_06480</name>
</gene>
<keyword evidence="1" id="KW-0540">Nuclease</keyword>
<dbReference type="InterPro" id="IPR014151">
    <property type="entry name" value="DNA_helicase_AddA"/>
</dbReference>
<keyword evidence="4 15" id="KW-0378">Hydrolase</keyword>
<dbReference type="NCBIfam" id="TIGR02784">
    <property type="entry name" value="addA_alphas"/>
    <property type="match status" value="1"/>
</dbReference>
<evidence type="ECO:0000256" key="3">
    <source>
        <dbReference type="ARBA" id="ARBA00022763"/>
    </source>
</evidence>
<evidence type="ECO:0000256" key="2">
    <source>
        <dbReference type="ARBA" id="ARBA00022741"/>
    </source>
</evidence>
<evidence type="ECO:0000313" key="20">
    <source>
        <dbReference type="Proteomes" id="UP000424673"/>
    </source>
</evidence>
<name>A0ABX6EH13_9HYPH</name>
<evidence type="ECO:0000256" key="10">
    <source>
        <dbReference type="ARBA" id="ARBA00023235"/>
    </source>
</evidence>
<dbReference type="InterPro" id="IPR014017">
    <property type="entry name" value="DNA_helicase_UvrD-like_C"/>
</dbReference>
<evidence type="ECO:0000256" key="1">
    <source>
        <dbReference type="ARBA" id="ARBA00022722"/>
    </source>
</evidence>
<keyword evidence="9" id="KW-0234">DNA repair</keyword>
<evidence type="ECO:0000256" key="15">
    <source>
        <dbReference type="PROSITE-ProRule" id="PRU00560"/>
    </source>
</evidence>
<keyword evidence="8" id="KW-0238">DNA-binding</keyword>
<dbReference type="Pfam" id="PF00580">
    <property type="entry name" value="UvrD-helicase"/>
    <property type="match status" value="1"/>
</dbReference>
<dbReference type="InterPro" id="IPR011604">
    <property type="entry name" value="PDDEXK-like_dom_sf"/>
</dbReference>
<evidence type="ECO:0000256" key="6">
    <source>
        <dbReference type="ARBA" id="ARBA00022839"/>
    </source>
</evidence>
<evidence type="ECO:0000313" key="19">
    <source>
        <dbReference type="EMBL" id="QGM93700.1"/>
    </source>
</evidence>
<keyword evidence="7 15" id="KW-0067">ATP-binding</keyword>
<keyword evidence="5 15" id="KW-0347">Helicase</keyword>
<dbReference type="InterPro" id="IPR038726">
    <property type="entry name" value="PDDEXK_AddAB-type"/>
</dbReference>
<dbReference type="InterPro" id="IPR027417">
    <property type="entry name" value="P-loop_NTPase"/>
</dbReference>
<evidence type="ECO:0000256" key="8">
    <source>
        <dbReference type="ARBA" id="ARBA00023125"/>
    </source>
</evidence>
<evidence type="ECO:0000256" key="5">
    <source>
        <dbReference type="ARBA" id="ARBA00022806"/>
    </source>
</evidence>
<keyword evidence="20" id="KW-1185">Reference proteome</keyword>
<evidence type="ECO:0000256" key="9">
    <source>
        <dbReference type="ARBA" id="ARBA00023204"/>
    </source>
</evidence>
<dbReference type="Gene3D" id="1.10.486.10">
    <property type="entry name" value="PCRA, domain 4"/>
    <property type="match status" value="1"/>
</dbReference>
<organism evidence="19 20">
    <name type="scientific">Methylocystis rosea</name>
    <dbReference type="NCBI Taxonomy" id="173366"/>
    <lineage>
        <taxon>Bacteria</taxon>
        <taxon>Pseudomonadati</taxon>
        <taxon>Pseudomonadota</taxon>
        <taxon>Alphaproteobacteria</taxon>
        <taxon>Hyphomicrobiales</taxon>
        <taxon>Methylocystaceae</taxon>
        <taxon>Methylocystis</taxon>
    </lineage>
</organism>
<evidence type="ECO:0000256" key="11">
    <source>
        <dbReference type="ARBA" id="ARBA00034617"/>
    </source>
</evidence>
<dbReference type="PANTHER" id="PTHR11070:SF2">
    <property type="entry name" value="ATP-DEPENDENT DNA HELICASE SRS2"/>
    <property type="match status" value="1"/>
</dbReference>
<dbReference type="EMBL" id="CP044328">
    <property type="protein sequence ID" value="QGM93700.1"/>
    <property type="molecule type" value="Genomic_DNA"/>
</dbReference>
<dbReference type="Proteomes" id="UP000424673">
    <property type="component" value="Chromosome"/>
</dbReference>
<evidence type="ECO:0000256" key="14">
    <source>
        <dbReference type="ARBA" id="ARBA00048988"/>
    </source>
</evidence>
<accession>A0ABX6EH13</accession>
<dbReference type="Gene3D" id="3.90.320.10">
    <property type="match status" value="1"/>
</dbReference>